<sequence length="65" mass="7438">MSAGLSRPETCCTNKSGIFLMWFRQLETKISLVGFFPVNHPKTAEESIQRKRGTVIFKWDNSLCT</sequence>
<gene>
    <name evidence="1" type="ORF">MENTE1834_LOCUS27221</name>
</gene>
<proteinExistence type="predicted"/>
<comment type="caution">
    <text evidence="1">The sequence shown here is derived from an EMBL/GenBank/DDBJ whole genome shotgun (WGS) entry which is preliminary data.</text>
</comment>
<organism evidence="1 2">
    <name type="scientific">Meloidogyne enterolobii</name>
    <name type="common">Root-knot nematode worm</name>
    <name type="synonym">Meloidogyne mayaguensis</name>
    <dbReference type="NCBI Taxonomy" id="390850"/>
    <lineage>
        <taxon>Eukaryota</taxon>
        <taxon>Metazoa</taxon>
        <taxon>Ecdysozoa</taxon>
        <taxon>Nematoda</taxon>
        <taxon>Chromadorea</taxon>
        <taxon>Rhabditida</taxon>
        <taxon>Tylenchina</taxon>
        <taxon>Tylenchomorpha</taxon>
        <taxon>Tylenchoidea</taxon>
        <taxon>Meloidogynidae</taxon>
        <taxon>Meloidogyninae</taxon>
        <taxon>Meloidogyne</taxon>
    </lineage>
</organism>
<dbReference type="EMBL" id="CAVMJV010000040">
    <property type="protein sequence ID" value="CAK5080067.1"/>
    <property type="molecule type" value="Genomic_DNA"/>
</dbReference>
<protein>
    <submittedName>
        <fullName evidence="1">Uncharacterized protein</fullName>
    </submittedName>
</protein>
<accession>A0ACB0ZLU9</accession>
<evidence type="ECO:0000313" key="2">
    <source>
        <dbReference type="Proteomes" id="UP001497535"/>
    </source>
</evidence>
<dbReference type="Proteomes" id="UP001497535">
    <property type="component" value="Unassembled WGS sequence"/>
</dbReference>
<name>A0ACB0ZLU9_MELEN</name>
<reference evidence="1" key="1">
    <citation type="submission" date="2023-11" db="EMBL/GenBank/DDBJ databases">
        <authorList>
            <person name="Poullet M."/>
        </authorList>
    </citation>
    <scope>NUCLEOTIDE SEQUENCE</scope>
    <source>
        <strain evidence="1">E1834</strain>
    </source>
</reference>
<evidence type="ECO:0000313" key="1">
    <source>
        <dbReference type="EMBL" id="CAK5080067.1"/>
    </source>
</evidence>
<keyword evidence="2" id="KW-1185">Reference proteome</keyword>